<dbReference type="SUPFAM" id="SSF52091">
    <property type="entry name" value="SpoIIaa-like"/>
    <property type="match status" value="1"/>
</dbReference>
<sequence>MVDVQSNGRMVVGVVKIPDELSASTVDDFRSELATLISPGSNVHNYVIDMSEVDMIDSSGIGALLSLASKVRDFGGDIKISSLQTGPKRVFEIIRAHRHFEIFDNLEIAVNSY</sequence>
<dbReference type="PANTHER" id="PTHR33495">
    <property type="entry name" value="ANTI-SIGMA FACTOR ANTAGONIST TM_1081-RELATED-RELATED"/>
    <property type="match status" value="1"/>
</dbReference>
<evidence type="ECO:0000313" key="3">
    <source>
        <dbReference type="Proteomes" id="UP001290861"/>
    </source>
</evidence>
<keyword evidence="3" id="KW-1185">Reference proteome</keyword>
<comment type="caution">
    <text evidence="2">The sequence shown here is derived from an EMBL/GenBank/DDBJ whole genome shotgun (WGS) entry which is preliminary data.</text>
</comment>
<protein>
    <submittedName>
        <fullName evidence="2">STAS domain-containing protein</fullName>
    </submittedName>
</protein>
<dbReference type="Proteomes" id="UP001290861">
    <property type="component" value="Unassembled WGS sequence"/>
</dbReference>
<proteinExistence type="predicted"/>
<dbReference type="Pfam" id="PF01740">
    <property type="entry name" value="STAS"/>
    <property type="match status" value="1"/>
</dbReference>
<dbReference type="InterPro" id="IPR036513">
    <property type="entry name" value="STAS_dom_sf"/>
</dbReference>
<dbReference type="EMBL" id="JARVCO010000012">
    <property type="protein sequence ID" value="MDZ8119684.1"/>
    <property type="molecule type" value="Genomic_DNA"/>
</dbReference>
<name>A0ABU5MZS9_9BACT</name>
<gene>
    <name evidence="2" type="ORF">P9H32_13730</name>
</gene>
<dbReference type="RefSeq" id="WP_322609469.1">
    <property type="nucleotide sequence ID" value="NZ_JARVCO010000012.1"/>
</dbReference>
<dbReference type="InterPro" id="IPR002645">
    <property type="entry name" value="STAS_dom"/>
</dbReference>
<dbReference type="PROSITE" id="PS50801">
    <property type="entry name" value="STAS"/>
    <property type="match status" value="1"/>
</dbReference>
<accession>A0ABU5MZS9</accession>
<organism evidence="2 3">
    <name type="scientific">Pontiella agarivorans</name>
    <dbReference type="NCBI Taxonomy" id="3038953"/>
    <lineage>
        <taxon>Bacteria</taxon>
        <taxon>Pseudomonadati</taxon>
        <taxon>Kiritimatiellota</taxon>
        <taxon>Kiritimatiellia</taxon>
        <taxon>Kiritimatiellales</taxon>
        <taxon>Pontiellaceae</taxon>
        <taxon>Pontiella</taxon>
    </lineage>
</organism>
<dbReference type="CDD" id="cd07043">
    <property type="entry name" value="STAS_anti-anti-sigma_factors"/>
    <property type="match status" value="1"/>
</dbReference>
<feature type="domain" description="STAS" evidence="1">
    <location>
        <begin position="14"/>
        <end position="113"/>
    </location>
</feature>
<evidence type="ECO:0000313" key="2">
    <source>
        <dbReference type="EMBL" id="MDZ8119684.1"/>
    </source>
</evidence>
<evidence type="ECO:0000259" key="1">
    <source>
        <dbReference type="PROSITE" id="PS50801"/>
    </source>
</evidence>
<dbReference type="Gene3D" id="3.30.750.24">
    <property type="entry name" value="STAS domain"/>
    <property type="match status" value="1"/>
</dbReference>
<reference evidence="2 3" key="1">
    <citation type="journal article" date="2024" name="Appl. Environ. Microbiol.">
        <title>Pontiella agarivorans sp. nov., a novel marine anaerobic bacterium capable of degrading macroalgal polysaccharides and fixing nitrogen.</title>
        <authorList>
            <person name="Liu N."/>
            <person name="Kivenson V."/>
            <person name="Peng X."/>
            <person name="Cui Z."/>
            <person name="Lankiewicz T.S."/>
            <person name="Gosselin K.M."/>
            <person name="English C.J."/>
            <person name="Blair E.M."/>
            <person name="O'Malley M.A."/>
            <person name="Valentine D.L."/>
        </authorList>
    </citation>
    <scope>NUCLEOTIDE SEQUENCE [LARGE SCALE GENOMIC DNA]</scope>
    <source>
        <strain evidence="2 3">NLcol2</strain>
    </source>
</reference>